<sequence>MNAPVRRVTWPRTVRIIRSIHPPIDLFEDIADPADWEALASAEAKFNPRIRESIGDLSKVPVARRVTGHGASWVMAPFVHCSPLRPGRFSDGSFGLYYAGDRSEVAIAETVHHHARFMRATDEAPGWTSQFRELIGSIDTDLDDATGHADLLNPDDYRPSQLFGAERRAAGSNGLTWPSVRFPEGRCIAVFWPDVIPIPTQGAHFAYHWDGERVDYVKRQDDGEVWRVPAIRCTAETSSWS</sequence>
<name>A0ABV3LAS3_9RHOB</name>
<evidence type="ECO:0000313" key="2">
    <source>
        <dbReference type="EMBL" id="MEV8468592.1"/>
    </source>
</evidence>
<accession>A0ABV3LAS3</accession>
<dbReference type="RefSeq" id="WP_366194546.1">
    <property type="nucleotide sequence ID" value="NZ_JBFBVU010000032.1"/>
</dbReference>
<dbReference type="Pfam" id="PF08808">
    <property type="entry name" value="RES"/>
    <property type="match status" value="1"/>
</dbReference>
<protein>
    <submittedName>
        <fullName evidence="2">RES family NAD+ phosphorylase</fullName>
    </submittedName>
</protein>
<proteinExistence type="predicted"/>
<dbReference type="InterPro" id="IPR014914">
    <property type="entry name" value="RES_dom"/>
</dbReference>
<reference evidence="2 3" key="1">
    <citation type="submission" date="2024-07" db="EMBL/GenBank/DDBJ databases">
        <authorList>
            <person name="Kang M."/>
        </authorList>
    </citation>
    <scope>NUCLEOTIDE SEQUENCE [LARGE SCALE GENOMIC DNA]</scope>
    <source>
        <strain evidence="2 3">DFM31</strain>
    </source>
</reference>
<feature type="domain" description="RES" evidence="1">
    <location>
        <begin position="77"/>
        <end position="202"/>
    </location>
</feature>
<evidence type="ECO:0000259" key="1">
    <source>
        <dbReference type="SMART" id="SM00953"/>
    </source>
</evidence>
<organism evidence="2 3">
    <name type="scientific">Meridianimarinicoccus marinus</name>
    <dbReference type="NCBI Taxonomy" id="3231483"/>
    <lineage>
        <taxon>Bacteria</taxon>
        <taxon>Pseudomonadati</taxon>
        <taxon>Pseudomonadota</taxon>
        <taxon>Alphaproteobacteria</taxon>
        <taxon>Rhodobacterales</taxon>
        <taxon>Paracoccaceae</taxon>
        <taxon>Meridianimarinicoccus</taxon>
    </lineage>
</organism>
<gene>
    <name evidence="2" type="ORF">AB0T83_17610</name>
</gene>
<dbReference type="EMBL" id="JBFBVU010000032">
    <property type="protein sequence ID" value="MEV8468592.1"/>
    <property type="molecule type" value="Genomic_DNA"/>
</dbReference>
<comment type="caution">
    <text evidence="2">The sequence shown here is derived from an EMBL/GenBank/DDBJ whole genome shotgun (WGS) entry which is preliminary data.</text>
</comment>
<evidence type="ECO:0000313" key="3">
    <source>
        <dbReference type="Proteomes" id="UP001553161"/>
    </source>
</evidence>
<dbReference type="SMART" id="SM00953">
    <property type="entry name" value="RES"/>
    <property type="match status" value="1"/>
</dbReference>
<dbReference type="Proteomes" id="UP001553161">
    <property type="component" value="Unassembled WGS sequence"/>
</dbReference>
<keyword evidence="3" id="KW-1185">Reference proteome</keyword>